<dbReference type="Pfam" id="PF03658">
    <property type="entry name" value="Ub-RnfH"/>
    <property type="match status" value="1"/>
</dbReference>
<dbReference type="KEGG" id="xpe:BJD13_09055"/>
<keyword evidence="6" id="KW-1185">Reference proteome</keyword>
<comment type="similarity">
    <text evidence="1 2">Belongs to the UPF0125 (RnfH) family.</text>
</comment>
<accession>A0A0G8WRA6</accession>
<dbReference type="NCBIfam" id="NF002490">
    <property type="entry name" value="PRK01777.1"/>
    <property type="match status" value="1"/>
</dbReference>
<dbReference type="Proteomes" id="UP000289372">
    <property type="component" value="Unassembled WGS sequence"/>
</dbReference>
<dbReference type="HAMAP" id="MF_00460">
    <property type="entry name" value="UPF0125_RnfH"/>
    <property type="match status" value="1"/>
</dbReference>
<reference evidence="3 6" key="1">
    <citation type="submission" date="2015-02" db="EMBL/GenBank/DDBJ databases">
        <title>Whole genome sequencing of multiple isolates of three species of pepper and tomato-infecting xanthomonads reveals genetic diversity in field strains and pinpoints effectors responsible for host specificity.</title>
        <authorList>
            <person name="Schwartz A."/>
            <person name="Dahlbeck D."/>
            <person name="Staskawicz B."/>
            <person name="Bart R."/>
            <person name="Potnis N."/>
            <person name="Minsavage G."/>
            <person name="Timilsina S."/>
            <person name="Goss E."/>
            <person name="Jones J."/>
            <person name="Vallad G."/>
            <person name="Barak J."/>
            <person name="Miller S."/>
            <person name="Ritchie D."/>
            <person name="Martins J.Jr."/>
            <person name="Patane J.S."/>
            <person name="Setubal J.C."/>
        </authorList>
    </citation>
    <scope>NUCLEOTIDE SEQUENCE [LARGE SCALE GENOMIC DNA]</scope>
    <source>
        <strain evidence="3 6">Xp3-15</strain>
    </source>
</reference>
<dbReference type="EMBL" id="JAAGYU010000134">
    <property type="protein sequence ID" value="NEL78445.1"/>
    <property type="molecule type" value="Genomic_DNA"/>
</dbReference>
<dbReference type="GeneID" id="97509892"/>
<evidence type="ECO:0000313" key="8">
    <source>
        <dbReference type="Proteomes" id="UP000471082"/>
    </source>
</evidence>
<dbReference type="SUPFAM" id="SSF54285">
    <property type="entry name" value="MoaD/ThiS"/>
    <property type="match status" value="1"/>
</dbReference>
<gene>
    <name evidence="5" type="ORF">DB769_19425</name>
    <name evidence="4" type="ORF">G3W61_19705</name>
    <name evidence="3" type="ORF">XP315_07205</name>
</gene>
<evidence type="ECO:0000256" key="1">
    <source>
        <dbReference type="ARBA" id="ARBA00010645"/>
    </source>
</evidence>
<evidence type="ECO:0000256" key="2">
    <source>
        <dbReference type="HAMAP-Rule" id="MF_00460"/>
    </source>
</evidence>
<sequence length="95" mass="10436">MRSGMRIEVVLAWPDRYSSVHLELPEGATVAEAVAMSDLAVERAPAAYAVHGLIARPEQGLRDGDRVELLRPLLLDPKEARRRRAGPSKKAGPNR</sequence>
<dbReference type="PANTHER" id="PTHR37483">
    <property type="entry name" value="UPF0125 PROTEIN RATB"/>
    <property type="match status" value="1"/>
</dbReference>
<proteinExistence type="inferred from homology"/>
<dbReference type="InterPro" id="IPR005346">
    <property type="entry name" value="RnfH"/>
</dbReference>
<dbReference type="PANTHER" id="PTHR37483:SF1">
    <property type="entry name" value="UPF0125 PROTEIN RATB"/>
    <property type="match status" value="1"/>
</dbReference>
<evidence type="ECO:0000313" key="6">
    <source>
        <dbReference type="Proteomes" id="UP000035369"/>
    </source>
</evidence>
<organism evidence="4 8">
    <name type="scientific">Xanthomonas perforans</name>
    <dbReference type="NCBI Taxonomy" id="442694"/>
    <lineage>
        <taxon>Bacteria</taxon>
        <taxon>Pseudomonadati</taxon>
        <taxon>Pseudomonadota</taxon>
        <taxon>Gammaproteobacteria</taxon>
        <taxon>Lysobacterales</taxon>
        <taxon>Lysobacteraceae</taxon>
        <taxon>Xanthomonas</taxon>
    </lineage>
</organism>
<evidence type="ECO:0000313" key="4">
    <source>
        <dbReference type="EMBL" id="NEL78445.1"/>
    </source>
</evidence>
<dbReference type="Proteomes" id="UP000035369">
    <property type="component" value="Unassembled WGS sequence"/>
</dbReference>
<evidence type="ECO:0000313" key="3">
    <source>
        <dbReference type="EMBL" id="KLC07611.1"/>
    </source>
</evidence>
<name>A0A0G8WRA6_XANPE</name>
<protein>
    <recommendedName>
        <fullName evidence="2">UPF0125 protein DB769_19425</fullName>
    </recommendedName>
</protein>
<dbReference type="EMBL" id="PUUL01000125">
    <property type="protein sequence ID" value="RXD50312.1"/>
    <property type="molecule type" value="Genomic_DNA"/>
</dbReference>
<evidence type="ECO:0000313" key="5">
    <source>
        <dbReference type="EMBL" id="RXD50312.1"/>
    </source>
</evidence>
<dbReference type="InterPro" id="IPR037021">
    <property type="entry name" value="RnfH_sf"/>
</dbReference>
<reference evidence="5 7" key="2">
    <citation type="submission" date="2018-02" db="EMBL/GenBank/DDBJ databases">
        <title>Characterization of Xanthomonas diversity in transplant houses and field plants.</title>
        <authorList>
            <person name="Abrahamian P."/>
            <person name="Timilsina S."/>
            <person name="Minsavage G.V."/>
            <person name="Goss E.M."/>
            <person name="Jones J.B."/>
            <person name="Vallad G.E."/>
        </authorList>
    </citation>
    <scope>NUCLEOTIDE SEQUENCE [LARGE SCALE GENOMIC DNA]</scope>
    <source>
        <strain evidence="5 7">GEV2132</strain>
    </source>
</reference>
<reference evidence="4 8" key="3">
    <citation type="submission" date="2019-11" db="EMBL/GenBank/DDBJ databases">
        <title>Genome-resolved metagenomics to study the prevalence of co-infection and intraspecific heterogeneity among plant pathogen metapopulations.</title>
        <authorList>
            <person name="Newberry E."/>
            <person name="Bhandari R."/>
            <person name="Kemble J."/>
            <person name="Sikora E."/>
            <person name="Potnis N."/>
        </authorList>
    </citation>
    <scope>NUCLEOTIDE SEQUENCE [LARGE SCALE GENOMIC DNA]</scope>
    <source>
        <strain evidence="4">Xp_Tom_Tuscaloosa_18b</strain>
    </source>
</reference>
<dbReference type="Gene3D" id="3.10.20.280">
    <property type="entry name" value="RnfH-like"/>
    <property type="match status" value="1"/>
</dbReference>
<dbReference type="InterPro" id="IPR016155">
    <property type="entry name" value="Mopterin_synth/thiamin_S_b"/>
</dbReference>
<dbReference type="RefSeq" id="WP_008577246.1">
    <property type="nucleotide sequence ID" value="NZ_CP018475.1"/>
</dbReference>
<dbReference type="AlphaFoldDB" id="A0A0G8WRA6"/>
<evidence type="ECO:0000313" key="7">
    <source>
        <dbReference type="Proteomes" id="UP000289372"/>
    </source>
</evidence>
<dbReference type="EMBL" id="JZUY01000036">
    <property type="protein sequence ID" value="KLC07611.1"/>
    <property type="molecule type" value="Genomic_DNA"/>
</dbReference>
<dbReference type="Proteomes" id="UP000471082">
    <property type="component" value="Unassembled WGS sequence"/>
</dbReference>
<comment type="caution">
    <text evidence="4">The sequence shown here is derived from an EMBL/GenBank/DDBJ whole genome shotgun (WGS) entry which is preliminary data.</text>
</comment>